<dbReference type="PANTHER" id="PTHR33351:SF1">
    <property type="entry name" value="IG-LIKE DOMAIN-CONTAINING PROTEIN-RELATED"/>
    <property type="match status" value="1"/>
</dbReference>
<reference evidence="1" key="2">
    <citation type="submission" date="2022-06" db="UniProtKB">
        <authorList>
            <consortium name="EnsemblMetazoa"/>
        </authorList>
    </citation>
    <scope>IDENTIFICATION</scope>
    <source>
        <strain evidence="1">PS312</strain>
    </source>
</reference>
<keyword evidence="2" id="KW-1185">Reference proteome</keyword>
<dbReference type="Proteomes" id="UP000005239">
    <property type="component" value="Unassembled WGS sequence"/>
</dbReference>
<dbReference type="InterPro" id="IPR052883">
    <property type="entry name" value="Hisactophilin"/>
</dbReference>
<proteinExistence type="predicted"/>
<name>A0A2A6BTL5_PRIPA</name>
<dbReference type="AlphaFoldDB" id="A0A2A6BTL5"/>
<dbReference type="SUPFAM" id="SSF50405">
    <property type="entry name" value="Actin-crosslinking proteins"/>
    <property type="match status" value="1"/>
</dbReference>
<evidence type="ECO:0000313" key="2">
    <source>
        <dbReference type="Proteomes" id="UP000005239"/>
    </source>
</evidence>
<evidence type="ECO:0000313" key="1">
    <source>
        <dbReference type="EnsemblMetazoa" id="PPA44504.1"/>
    </source>
</evidence>
<accession>A0A8R1Z3A6</accession>
<organism evidence="1 2">
    <name type="scientific">Pristionchus pacificus</name>
    <name type="common">Parasitic nematode worm</name>
    <dbReference type="NCBI Taxonomy" id="54126"/>
    <lineage>
        <taxon>Eukaryota</taxon>
        <taxon>Metazoa</taxon>
        <taxon>Ecdysozoa</taxon>
        <taxon>Nematoda</taxon>
        <taxon>Chromadorea</taxon>
        <taxon>Rhabditida</taxon>
        <taxon>Rhabditina</taxon>
        <taxon>Diplogasteromorpha</taxon>
        <taxon>Diplogasteroidea</taxon>
        <taxon>Neodiplogasteridae</taxon>
        <taxon>Pristionchus</taxon>
    </lineage>
</organism>
<dbReference type="InterPro" id="IPR008999">
    <property type="entry name" value="Actin-crosslinking"/>
</dbReference>
<gene>
    <name evidence="1" type="primary">WBGene00282873</name>
</gene>
<accession>A0A2A6BTL5</accession>
<dbReference type="Gene3D" id="2.80.10.50">
    <property type="match status" value="1"/>
</dbReference>
<dbReference type="EnsemblMetazoa" id="PPA44504.1">
    <property type="protein sequence ID" value="PPA44504.1"/>
    <property type="gene ID" value="WBGene00282873"/>
</dbReference>
<sequence length="209" mass="22376">MHFISFCIILAILALLTQADSSSHSSEDSGLSSENSGEFSDGSSSSEEGQCCSNGPCGIFCCGCDGGCNNTCVAEAEASRSRSISGRHYIQSTHGPYVSHRDGSDKATLDWHRDSSAEWLIEDHDGKIALTTTQSPVRYASANPDGSIVIVDKIDNGALWTPIKGRIWSGSSSLRTALRTWLYAAVNGTLSSQTVYAGDENNKFRLEPL</sequence>
<protein>
    <submittedName>
        <fullName evidence="1">Uncharacterized protein</fullName>
    </submittedName>
</protein>
<dbReference type="PANTHER" id="PTHR33351">
    <property type="entry name" value="HISACTOPHILIN-1-RELATED"/>
    <property type="match status" value="1"/>
</dbReference>
<reference evidence="2" key="1">
    <citation type="journal article" date="2008" name="Nat. Genet.">
        <title>The Pristionchus pacificus genome provides a unique perspective on nematode lifestyle and parasitism.</title>
        <authorList>
            <person name="Dieterich C."/>
            <person name="Clifton S.W."/>
            <person name="Schuster L.N."/>
            <person name="Chinwalla A."/>
            <person name="Delehaunty K."/>
            <person name="Dinkelacker I."/>
            <person name="Fulton L."/>
            <person name="Fulton R."/>
            <person name="Godfrey J."/>
            <person name="Minx P."/>
            <person name="Mitreva M."/>
            <person name="Roeseler W."/>
            <person name="Tian H."/>
            <person name="Witte H."/>
            <person name="Yang S.P."/>
            <person name="Wilson R.K."/>
            <person name="Sommer R.J."/>
        </authorList>
    </citation>
    <scope>NUCLEOTIDE SEQUENCE [LARGE SCALE GENOMIC DNA]</scope>
    <source>
        <strain evidence="2">PS312</strain>
    </source>
</reference>